<evidence type="ECO:0000256" key="2">
    <source>
        <dbReference type="ARBA" id="ARBA00006484"/>
    </source>
</evidence>
<feature type="active site" description="Proton donor; for dehydratase activity" evidence="7">
    <location>
        <position position="191"/>
    </location>
</feature>
<dbReference type="EMBL" id="CP027753">
    <property type="protein sequence ID" value="AZE49480.1"/>
    <property type="molecule type" value="Genomic_DNA"/>
</dbReference>
<evidence type="ECO:0000256" key="1">
    <source>
        <dbReference type="ARBA" id="ARBA00005194"/>
    </source>
</evidence>
<feature type="region of interest" description="N-terminal hotdog fold" evidence="7">
    <location>
        <begin position="383"/>
        <end position="507"/>
    </location>
</feature>
<feature type="domain" description="Ketosynthase family 3 (KS3)" evidence="10">
    <location>
        <begin position="1429"/>
        <end position="1861"/>
    </location>
</feature>
<feature type="domain" description="Carrier" evidence="9">
    <location>
        <begin position="2530"/>
        <end position="2605"/>
    </location>
</feature>
<evidence type="ECO:0000259" key="9">
    <source>
        <dbReference type="PROSITE" id="PS50075"/>
    </source>
</evidence>
<reference evidence="12 13" key="1">
    <citation type="submission" date="2018-03" db="EMBL/GenBank/DDBJ databases">
        <title>Diversity of phytobeneficial traits revealed by whole-genome analysis of worldwide-isolated phenazine-producing Pseudomonas spp.</title>
        <authorList>
            <person name="Biessy A."/>
            <person name="Novinscak A."/>
            <person name="Blom J."/>
            <person name="Leger G."/>
            <person name="Thomashow L.S."/>
            <person name="Cazorla F.M."/>
            <person name="Josic D."/>
            <person name="Filion M."/>
        </authorList>
    </citation>
    <scope>NUCLEOTIDE SEQUENCE [LARGE SCALE GENOMIC DNA]</scope>
    <source>
        <strain evidence="12 13">B25</strain>
    </source>
</reference>
<dbReference type="GO" id="GO:0005886">
    <property type="term" value="C:plasma membrane"/>
    <property type="evidence" value="ECO:0007669"/>
    <property type="project" value="TreeGrafter"/>
</dbReference>
<dbReference type="Gene3D" id="1.10.1200.10">
    <property type="entry name" value="ACP-like"/>
    <property type="match status" value="4"/>
</dbReference>
<evidence type="ECO:0000256" key="4">
    <source>
        <dbReference type="ARBA" id="ARBA00022553"/>
    </source>
</evidence>
<dbReference type="InterPro" id="IPR032821">
    <property type="entry name" value="PKS_assoc"/>
</dbReference>
<keyword evidence="4" id="KW-0597">Phosphoprotein</keyword>
<dbReference type="SMART" id="SM00826">
    <property type="entry name" value="PKS_DH"/>
    <property type="match status" value="1"/>
</dbReference>
<feature type="domain" description="PKS/mFAS DH" evidence="11">
    <location>
        <begin position="3092"/>
        <end position="3393"/>
    </location>
</feature>
<feature type="region of interest" description="Disordered" evidence="8">
    <location>
        <begin position="1960"/>
        <end position="1983"/>
    </location>
</feature>
<sequence>MRTLLAESKISLSCANPVIGAHWVHGRPVFPGLAYIDLIYQVCQKHGLAFAEHRLQTLRIHRPLALEGADGTLAVRVALFRDDPGHYTLVVEDLSADGPVRPYATAELEHTGAAVFAPGEWLAPGAADGGREVIPEALYGQCRDHQLVHGDYLQVRGRIGTGPDGLLASLSVGPQALPDAGRFLFHPALLDGAAISSQALELGDGERSAPPESLYLPLLFQGFSAVAPITGQCRVRIKADSVSVQRELVVFTLEFFADSGEKIAQMERFTAKRVRAGQGLHQPPAMSPVPAAVPRESAPADGSEHSVIQGLRRRIADKLGISASQVALDKGYYELGLDSADLLDLVTHASQALELELSPTLLFEHTTLGELGAFFQQHYGATPGTAAEPAPAPSAQASAAWTQRFVAEEAYLQDHLVLGTPALMGVTHPCLAIEACLEQWGTDSFPLSLGHIRLLGGPITLQAGESVELTVALDPQREAFSVGFQRDRAAGIEPCCVGQLRLKDRFDARHQSLTDLLSGLTRLSGEAIEQSYRRIPQFTVGPLLQNIQEAYTDGDTLLVSKVDLGSPQAKGGRAHYGFDPLLLNGCFFFHDPDFGQPQSSMYVPLLIERIVQARPLPSTVYLVNRLRTAKAGYIAFDVDVLSLEGEHLASIVNASVRQVSDPARLSNADFSRPAADAAPAPAQDDIAIIGLAGRYPGADDLEQFWRNLSQGVDSISTIPAARWDHGLYFDADKDRPGKTYGRWGGFLDHIDQFDPFYFAITPREAGFMDPQERLFLQCAVHALEDAGYTRQGLPRDVGVYVGVMYQEYQLYGAQQTVLGNPMALGGSASSIANRVSYVCNFTGPSMAVDTMCSSSLTALYLACRALERGDCSSALVGGVNLSLHPNKYLMLGQGRFVSSEGRCQAFGEGGDGYVPGEGVGAMLLKPRARAEADGDHIYGLIKACEINHGGKSAGYSVPGVKAQAEVIARAYGRAGIDPRHISYLEAHGTGTALGDPIEIAALSTAFRPYTDDRQFCAIGSVKSNIGHCESAAGIAGITKVLLQIKHRQRVPSLHSATLNPRIDFAASPFVVQQQLEDWPAPHLEGKVLPRLAGLSSFGAGGSNAHVVLQEYLQAEDPRDVSARSFLIPLSAASQPQLRRLARALNARVTAWLEEVTATDARQRRLADMVFTLQSGREVHRHRLGLLVDSLAQLAEKLQLFLAVEVLDAPALARLREQQVFVGGGEALQGQLAEADVRLLVNAWLDQQRFDEVLRFWSQGAALDWRLLSWSTGNQEYRPRRISLPGYPFAQERYWFEAAALPSAGAAPTQASAPAVAAKAQPVARATVFERLAQALFEITGIGPERLDPLGDFESLGLDSVMIMKLNQRVSAWTGETDATLFYKYKTLNELAAYLEARPNLALPAPAESLEPVPDAAPLGMAASQPPFADDSIAIIGMSGRYPQSETLEAFWQNLRDGVDCVTEIPLERFDYRSIFTPDAKGRTDSIYCKWGGFLGDISQFDAPFFNVSARDAAFMDPQERLFLEMAWTCLESAGYLAPRWQATPRDFGVFAGVSVNNYQLVGADALKGRAPFYPAGSQTFSVANRVSFFFNLTGPSLTVDTACSSSLYALHLACESLRNGETQAALAGGVNLTLHPSKYLTLCAAGFAASDGRCRAFAAGGDGYVPSEGVGVVLLKRYADALRDGDRVLALIKGSGVSHDGKTQGFTVPNPVSQTQAINAALARAGVPRDTINYIEAHGTGTALGDPIEIQGLIDAYVTGADAPVSRALGSVKASIGHGEASAGIAQLTKTVLQLQHGTLVPSLLHGPLNGDIPFARAGFHVPDRAQPWPVIEREGRAVPRRAAISSFGAGGVNVHMILEQAPEVAVPPVTPPAATDSPCVLLLSAQAAPALKEQARRLLAFLDAPANDRHALSDIASTLAHHRAALRFRLALVADDRQEARTRLRAWLEQTDSVALPGLYQGDSLDRGAGSPTAPAADDPDGQARAWVAGVPVQWPGSSAPGRCVPLPTYPFQTRRHWIADQLAGLEHSPAAIATPAGNLDHWLMQTRWVEAPVEPDHRAPGHVLVFGEDQATLQPWASQPGFTTSTEVFDERRIAQLIDDSQADTLVLVQPYSALSTLSGAELDRRFAHQARVLTQRVQALVSLAVTRKGLKLVLLNLTHDGQTDGVQESLAKYFSFLRYEIPEIGSLVLDTDSLESPRLEQIVGQLHCRQALLRLRLQGGQWLTPALQPLAIARDPASDPALDLSGSMIVTGGFGGIGLTVLRWLVSKGLKSLIVIGRKPLSAPLRHPSLSAGTTGQALIDSLAREQGVRLHYVQSDLSDEAALARQLDGLRPILGGPISGVFHLAGVTTEAVAIQATSATLLADVARPKLVGAQLLERLTLGDPLRYFCLFSSISAVEGMQGNGLSAYSAANAGLVAFAAERRQRRLPAQLIQWTDWDGAGMAVAHNHRAFFDALGMRMLTPEQGVMLLERILANAIDECIVFDADWDRFAAINPAIQTLPVFAHYRERLRKPAVQAMATARAAAGEPLDISALLRDELQRLLGLEDIHPDQTFAEMGLDSVNSLAFFSTLSQRLAYQVLPSAIFRYPTIRALADYIAANRQQGPLSDSRDPAPAAIGQSPVTRPAEDYAAIAIVGMSGQFPKAPDLPRFWEQLCAGFDGVGHYPRARRDLLGLNDSFSDQDLLGIHGGYLDDIELFDPGLFNISPREARFMDPQQRLLLLNAHRAIEDAGIKDHPGFARTGVFIAQYASEYMQFANDYDKDNALFIATGNAGSIAANRLSYHYGFRGPSLVLDTACSSTLVAIDIACQYLRSGQIDFALVGGVSLNLSPALTRLLQDSGMLSPSGRCQTFDARADGYVPGEGVGMIVLQREADARQHLAQHPDARVYALIAGSAVNQDGKSNGMTAPNGLAQEEVIRQAFQRAGLAPAQAGYVETHGTGTYLGDPVEIEALGNVLNDGRGTGEGCILGCLKTNIGHLEPAAGIASVIKAALCLYLGRVPGNNHLATLNPLLAPSQPAFRLPDRPLDWDGTGRVAGVSSFGFGGVNAHVVLTSVDTPAPAPERERLFLAHYPRPRLALKAYWARRAAPAAAPAVATAPDAFLKVAYSGQGSATREALFTLPAQTPGLLDTGNFHVGFYLEAIYQVFRDCFGRSTLHVSRFDFQSPLLIAHNVTTQVRMSIEPLAAEAYRLRFDYRALVQHPGAWMQTAEALVDFASMAQADTSAQAHLAAVLQSPGTPNRTLDETAFYARYTQMGFPAGGFVRAIDECRFHERFSLSTLTAQFEPGGYAFGAHPGLIDAALQPSILLADSDGNVPYMTTAMEDIYLNGPLRREEAYRLVNLLHAPTVEAIPASAVRRFQTAWALLDSRGESLVTCGRASLQQLAASNRELSAAVQTRLAEAGGLSSAGLLAIIAELLDCAPEEIDLDKALLELGMDSLMLIKLQKRLDHQQVAISGLFKMTLRQLLEQVRPGAANGAEVAHPVSPAQPAADNGFSPFTQLAPWSRDKNRWLRGQARPGSRIRLYCFPYAHMPTTVFKEWQALLPDYVEVRPIELPNRGDRLRERPLQDMWTLAATLTEILGDELDQPFALYGHSAGALMAYVWCLHLRAVGKPLPRHLFAAAYSAPRQEVNPVIRGMLEVYRQHGLERMPSLDDICQPGAEPVIGKLIDALEFSMKQAGVFNFSRELIHAQLPSLVATFEMVDRFQPGTPSPLELPISGLHGLADIQVPEADVHGWRHLSSAGFTFKAFEGNHLFIEPTQSINQVTAYVAQVLQAIVGNDLEPPLFTPEIRLPPSDMAVALHDSRKTGA</sequence>
<evidence type="ECO:0000256" key="5">
    <source>
        <dbReference type="ARBA" id="ARBA00022679"/>
    </source>
</evidence>
<evidence type="ECO:0000259" key="11">
    <source>
        <dbReference type="PROSITE" id="PS52019"/>
    </source>
</evidence>
<dbReference type="InterPro" id="IPR001031">
    <property type="entry name" value="Thioesterase"/>
</dbReference>
<dbReference type="InterPro" id="IPR020806">
    <property type="entry name" value="PKS_PP-bd"/>
</dbReference>
<dbReference type="InterPro" id="IPR020807">
    <property type="entry name" value="PKS_DH"/>
</dbReference>
<dbReference type="InterPro" id="IPR049900">
    <property type="entry name" value="PKS_mFAS_DH"/>
</dbReference>
<dbReference type="CDD" id="cd05274">
    <property type="entry name" value="KR_FAS_SDR_x"/>
    <property type="match status" value="1"/>
</dbReference>
<dbReference type="SUPFAM" id="SSF47336">
    <property type="entry name" value="ACP-like"/>
    <property type="match status" value="4"/>
</dbReference>
<dbReference type="InterPro" id="IPR029058">
    <property type="entry name" value="AB_hydrolase_fold"/>
</dbReference>
<dbReference type="Pfam" id="PF16197">
    <property type="entry name" value="KAsynt_C_assoc"/>
    <property type="match status" value="3"/>
</dbReference>
<proteinExistence type="inferred from homology"/>
<feature type="domain" description="PKS/mFAS DH" evidence="11">
    <location>
        <begin position="1"/>
        <end position="280"/>
    </location>
</feature>
<dbReference type="InterPro" id="IPR014031">
    <property type="entry name" value="Ketoacyl_synth_C"/>
</dbReference>
<dbReference type="Gene3D" id="3.40.50.1820">
    <property type="entry name" value="alpha/beta hydrolase"/>
    <property type="match status" value="1"/>
</dbReference>
<dbReference type="Gene3D" id="3.40.47.10">
    <property type="match status" value="3"/>
</dbReference>
<feature type="domain" description="Carrier" evidence="9">
    <location>
        <begin position="302"/>
        <end position="379"/>
    </location>
</feature>
<feature type="domain" description="Ketosynthase family 3 (KS3)" evidence="10">
    <location>
        <begin position="2633"/>
        <end position="3057"/>
    </location>
</feature>
<dbReference type="GO" id="GO:0071770">
    <property type="term" value="P:DIM/DIP cell wall layer assembly"/>
    <property type="evidence" value="ECO:0007669"/>
    <property type="project" value="TreeGrafter"/>
</dbReference>
<name>A0A3G7TQX5_9PSED</name>
<dbReference type="Pfam" id="PF21089">
    <property type="entry name" value="PKS_DH_N"/>
    <property type="match status" value="1"/>
</dbReference>
<dbReference type="Pfam" id="PF00975">
    <property type="entry name" value="Thioesterase"/>
    <property type="match status" value="1"/>
</dbReference>
<dbReference type="Gene3D" id="3.10.129.110">
    <property type="entry name" value="Polyketide synthase dehydratase"/>
    <property type="match status" value="3"/>
</dbReference>
<dbReference type="Gene3D" id="3.40.50.720">
    <property type="entry name" value="NAD(P)-binding Rossmann-like Domain"/>
    <property type="match status" value="1"/>
</dbReference>
<dbReference type="FunFam" id="3.40.47.10:FF:000019">
    <property type="entry name" value="Polyketide synthase type I"/>
    <property type="match status" value="2"/>
</dbReference>
<dbReference type="InterPro" id="IPR020841">
    <property type="entry name" value="PKS_Beta-ketoAc_synthase_dom"/>
</dbReference>
<dbReference type="PANTHER" id="PTHR43775">
    <property type="entry name" value="FATTY ACID SYNTHASE"/>
    <property type="match status" value="1"/>
</dbReference>
<dbReference type="InterPro" id="IPR050091">
    <property type="entry name" value="PKS_NRPS_Biosynth_Enz"/>
</dbReference>
<dbReference type="Proteomes" id="UP000268048">
    <property type="component" value="Chromosome"/>
</dbReference>
<dbReference type="PANTHER" id="PTHR43775:SF37">
    <property type="entry name" value="SI:DKEY-61P9.11"/>
    <property type="match status" value="1"/>
</dbReference>
<dbReference type="GO" id="GO:0006633">
    <property type="term" value="P:fatty acid biosynthetic process"/>
    <property type="evidence" value="ECO:0007669"/>
    <property type="project" value="UniProtKB-UniPathway"/>
</dbReference>
<dbReference type="InterPro" id="IPR057326">
    <property type="entry name" value="KR_dom"/>
</dbReference>
<evidence type="ECO:0000313" key="12">
    <source>
        <dbReference type="EMBL" id="AZE49480.1"/>
    </source>
</evidence>
<dbReference type="PROSITE" id="PS52004">
    <property type="entry name" value="KS3_2"/>
    <property type="match status" value="3"/>
</dbReference>
<dbReference type="InterPro" id="IPR049552">
    <property type="entry name" value="PKS_DH_N"/>
</dbReference>
<dbReference type="InterPro" id="IPR049551">
    <property type="entry name" value="PKS_DH_C"/>
</dbReference>
<evidence type="ECO:0000256" key="3">
    <source>
        <dbReference type="ARBA" id="ARBA00022450"/>
    </source>
</evidence>
<dbReference type="GO" id="GO:0004315">
    <property type="term" value="F:3-oxoacyl-[acyl-carrier-protein] synthase activity"/>
    <property type="evidence" value="ECO:0007669"/>
    <property type="project" value="InterPro"/>
</dbReference>
<feature type="region of interest" description="N-terminal hotdog fold" evidence="7">
    <location>
        <begin position="1"/>
        <end position="115"/>
    </location>
</feature>
<dbReference type="GO" id="GO:0004312">
    <property type="term" value="F:fatty acid synthase activity"/>
    <property type="evidence" value="ECO:0007669"/>
    <property type="project" value="TreeGrafter"/>
</dbReference>
<dbReference type="InterPro" id="IPR036291">
    <property type="entry name" value="NAD(P)-bd_dom_sf"/>
</dbReference>
<dbReference type="PROSITE" id="PS00606">
    <property type="entry name" value="KS3_1"/>
    <property type="match status" value="2"/>
</dbReference>
<evidence type="ECO:0000256" key="8">
    <source>
        <dbReference type="SAM" id="MobiDB-lite"/>
    </source>
</evidence>
<dbReference type="GO" id="GO:0005737">
    <property type="term" value="C:cytoplasm"/>
    <property type="evidence" value="ECO:0007669"/>
    <property type="project" value="UniProtKB-SubCell"/>
</dbReference>
<dbReference type="SMART" id="SM00823">
    <property type="entry name" value="PKS_PP"/>
    <property type="match status" value="4"/>
</dbReference>
<comment type="function">
    <text evidence="6">Involved in production of the polyketide antibiotic thailandamide.</text>
</comment>
<dbReference type="InterPro" id="IPR016039">
    <property type="entry name" value="Thiolase-like"/>
</dbReference>
<accession>A0A3G7TQX5</accession>
<dbReference type="SUPFAM" id="SSF51735">
    <property type="entry name" value="NAD(P)-binding Rossmann-fold domains"/>
    <property type="match status" value="2"/>
</dbReference>
<feature type="region of interest" description="N-terminal hotdog fold" evidence="7">
    <location>
        <begin position="3092"/>
        <end position="3223"/>
    </location>
</feature>
<evidence type="ECO:0000313" key="13">
    <source>
        <dbReference type="Proteomes" id="UP000268048"/>
    </source>
</evidence>
<dbReference type="Pfam" id="PF14765">
    <property type="entry name" value="PS-DH"/>
    <property type="match status" value="3"/>
</dbReference>
<feature type="region of interest" description="C-terminal hotdog fold" evidence="7">
    <location>
        <begin position="3241"/>
        <end position="3393"/>
    </location>
</feature>
<keyword evidence="5" id="KW-0808">Transferase</keyword>
<feature type="active site" description="Proton acceptor; for dehydratase activity" evidence="7">
    <location>
        <position position="22"/>
    </location>
</feature>
<dbReference type="InterPro" id="IPR009081">
    <property type="entry name" value="PP-bd_ACP"/>
</dbReference>
<organism evidence="12 13">
    <name type="scientific">Pseudomonas chlororaphis</name>
    <dbReference type="NCBI Taxonomy" id="587753"/>
    <lineage>
        <taxon>Bacteria</taxon>
        <taxon>Pseudomonadati</taxon>
        <taxon>Pseudomonadota</taxon>
        <taxon>Gammaproteobacteria</taxon>
        <taxon>Pseudomonadales</taxon>
        <taxon>Pseudomonadaceae</taxon>
        <taxon>Pseudomonas</taxon>
    </lineage>
</organism>
<dbReference type="SMART" id="SM00822">
    <property type="entry name" value="PKS_KR"/>
    <property type="match status" value="1"/>
</dbReference>
<dbReference type="Pfam" id="PF00109">
    <property type="entry name" value="ketoacyl-synt"/>
    <property type="match status" value="3"/>
</dbReference>
<dbReference type="SUPFAM" id="SSF53474">
    <property type="entry name" value="alpha/beta-Hydrolases"/>
    <property type="match status" value="1"/>
</dbReference>
<comment type="caution">
    <text evidence="7">Lacks conserved residue(s) required for the propagation of feature annotation.</text>
</comment>
<dbReference type="InterPro" id="IPR013968">
    <property type="entry name" value="PKS_KR"/>
</dbReference>
<dbReference type="Gene3D" id="1.10.1240.100">
    <property type="match status" value="2"/>
</dbReference>
<evidence type="ECO:0000259" key="10">
    <source>
        <dbReference type="PROSITE" id="PS52004"/>
    </source>
</evidence>
<dbReference type="RefSeq" id="WP_124321192.1">
    <property type="nucleotide sequence ID" value="NZ_CP027753.1"/>
</dbReference>
<dbReference type="Pfam" id="PF02801">
    <property type="entry name" value="Ketoacyl-synt_C"/>
    <property type="match status" value="3"/>
</dbReference>
<dbReference type="SMART" id="SM00825">
    <property type="entry name" value="PKS_KS"/>
    <property type="match status" value="3"/>
</dbReference>
<dbReference type="UniPathway" id="UPA00094"/>
<keyword evidence="3" id="KW-0596">Phosphopantetheine</keyword>
<dbReference type="InterPro" id="IPR036736">
    <property type="entry name" value="ACP-like_sf"/>
</dbReference>
<dbReference type="PROSITE" id="PS50075">
    <property type="entry name" value="CARRIER"/>
    <property type="match status" value="3"/>
</dbReference>
<evidence type="ECO:0000256" key="7">
    <source>
        <dbReference type="PROSITE-ProRule" id="PRU01363"/>
    </source>
</evidence>
<dbReference type="Pfam" id="PF08659">
    <property type="entry name" value="KR"/>
    <property type="match status" value="1"/>
</dbReference>
<evidence type="ECO:0000256" key="6">
    <source>
        <dbReference type="ARBA" id="ARBA00054155"/>
    </source>
</evidence>
<dbReference type="CDD" id="cd00833">
    <property type="entry name" value="PKS"/>
    <property type="match status" value="3"/>
</dbReference>
<feature type="region of interest" description="C-terminal hotdog fold" evidence="7">
    <location>
        <begin position="130"/>
        <end position="280"/>
    </location>
</feature>
<dbReference type="InterPro" id="IPR014030">
    <property type="entry name" value="Ketoacyl_synth_N"/>
</dbReference>
<feature type="region of interest" description="Disordered" evidence="8">
    <location>
        <begin position="279"/>
        <end position="304"/>
    </location>
</feature>
<dbReference type="PROSITE" id="PS52019">
    <property type="entry name" value="PKS_MFAS_DH"/>
    <property type="match status" value="3"/>
</dbReference>
<feature type="domain" description="Carrier" evidence="9">
    <location>
        <begin position="1325"/>
        <end position="1398"/>
    </location>
</feature>
<dbReference type="SUPFAM" id="SSF53901">
    <property type="entry name" value="Thiolase-like"/>
    <property type="match status" value="3"/>
</dbReference>
<dbReference type="InterPro" id="IPR018201">
    <property type="entry name" value="Ketoacyl_synth_AS"/>
</dbReference>
<dbReference type="GO" id="GO:0031177">
    <property type="term" value="F:phosphopantetheine binding"/>
    <property type="evidence" value="ECO:0007669"/>
    <property type="project" value="InterPro"/>
</dbReference>
<feature type="domain" description="Ketosynthase family 3 (KS3)" evidence="10">
    <location>
        <begin position="683"/>
        <end position="1110"/>
    </location>
</feature>
<feature type="domain" description="PKS/mFAS DH" evidence="11">
    <location>
        <begin position="383"/>
        <end position="665"/>
    </location>
</feature>
<dbReference type="InterPro" id="IPR042104">
    <property type="entry name" value="PKS_dehydratase_sf"/>
</dbReference>
<comment type="pathway">
    <text evidence="1">Lipid metabolism; fatty acid biosynthesis.</text>
</comment>
<gene>
    <name evidence="12" type="ORF">C4K04_3810</name>
</gene>
<dbReference type="SMART" id="SM01294">
    <property type="entry name" value="PKS_PP_betabranch"/>
    <property type="match status" value="2"/>
</dbReference>
<comment type="similarity">
    <text evidence="2">Belongs to the short-chain dehydrogenases/reductases (SDR) family.</text>
</comment>
<protein>
    <submittedName>
        <fullName evidence="12">Modular polyketide synthase</fullName>
    </submittedName>
</protein>
<feature type="region of interest" description="C-terminal hotdog fold" evidence="7">
    <location>
        <begin position="521"/>
        <end position="665"/>
    </location>
</feature>
<dbReference type="Pfam" id="PF00550">
    <property type="entry name" value="PP-binding"/>
    <property type="match status" value="4"/>
</dbReference>